<dbReference type="AlphaFoldDB" id="A0A9W6GPU1"/>
<feature type="signal peptide" evidence="2">
    <location>
        <begin position="1"/>
        <end position="19"/>
    </location>
</feature>
<keyword evidence="1 2" id="KW-0732">Signal</keyword>
<dbReference type="SUPFAM" id="SSF53850">
    <property type="entry name" value="Periplasmic binding protein-like II"/>
    <property type="match status" value="1"/>
</dbReference>
<dbReference type="InterPro" id="IPR001320">
    <property type="entry name" value="Iontro_rcpt_C"/>
</dbReference>
<dbReference type="RefSeq" id="WP_281837975.1">
    <property type="nucleotide sequence ID" value="NZ_BSDY01000041.1"/>
</dbReference>
<dbReference type="SMART" id="SM00079">
    <property type="entry name" value="PBPe"/>
    <property type="match status" value="1"/>
</dbReference>
<proteinExistence type="predicted"/>
<dbReference type="InterPro" id="IPR001638">
    <property type="entry name" value="Solute-binding_3/MltF_N"/>
</dbReference>
<evidence type="ECO:0000256" key="1">
    <source>
        <dbReference type="ARBA" id="ARBA00022729"/>
    </source>
</evidence>
<sequence length="259" mass="28932">MKKIFVILLTLSVFLTALADREEFVVGMELEFPPFETIDNQGNPSGVSVELSRLLSEELGQDLRIENISYSGLIPALLSGKIDAIISSMGINESRARKVDFSDPYAFSPLVLLAYKDSSVKSPEDLNNSDVKIAVRTGTIGYLWAAKNAHKAEVKLFDKESQAVMEVAQGKVDVFIYDPQSVVRRHKKYPDTTRVIMDPLPGVGGWGVAVQKGNTQLLEKINNFIQRAKGDGTFDEIREKYLKEEAKVFEEETGLNYFF</sequence>
<dbReference type="GO" id="GO:0016020">
    <property type="term" value="C:membrane"/>
    <property type="evidence" value="ECO:0007669"/>
    <property type="project" value="InterPro"/>
</dbReference>
<gene>
    <name evidence="5" type="ORF">PM10SUCC1_37690</name>
</gene>
<protein>
    <submittedName>
        <fullName evidence="5">Amino acid ABC transporter substrate-binding protein</fullName>
    </submittedName>
</protein>
<keyword evidence="6" id="KW-1185">Reference proteome</keyword>
<evidence type="ECO:0000259" key="4">
    <source>
        <dbReference type="SMART" id="SM00079"/>
    </source>
</evidence>
<name>A0A9W6GPU1_9FUSO</name>
<evidence type="ECO:0000256" key="2">
    <source>
        <dbReference type="SAM" id="SignalP"/>
    </source>
</evidence>
<feature type="domain" description="Ionotropic glutamate receptor C-terminal" evidence="4">
    <location>
        <begin position="23"/>
        <end position="244"/>
    </location>
</feature>
<evidence type="ECO:0000313" key="6">
    <source>
        <dbReference type="Proteomes" id="UP001144471"/>
    </source>
</evidence>
<comment type="caution">
    <text evidence="5">The sequence shown here is derived from an EMBL/GenBank/DDBJ whole genome shotgun (WGS) entry which is preliminary data.</text>
</comment>
<dbReference type="Gene3D" id="3.40.190.10">
    <property type="entry name" value="Periplasmic binding protein-like II"/>
    <property type="match status" value="2"/>
</dbReference>
<accession>A0A9W6GPU1</accession>
<dbReference type="Pfam" id="PF00497">
    <property type="entry name" value="SBP_bac_3"/>
    <property type="match status" value="1"/>
</dbReference>
<dbReference type="CDD" id="cd13629">
    <property type="entry name" value="PBP2_Dsm1740"/>
    <property type="match status" value="1"/>
</dbReference>
<dbReference type="GO" id="GO:0015276">
    <property type="term" value="F:ligand-gated monoatomic ion channel activity"/>
    <property type="evidence" value="ECO:0007669"/>
    <property type="project" value="InterPro"/>
</dbReference>
<dbReference type="PANTHER" id="PTHR35936:SF17">
    <property type="entry name" value="ARGININE-BINDING EXTRACELLULAR PROTEIN ARTP"/>
    <property type="match status" value="1"/>
</dbReference>
<evidence type="ECO:0000259" key="3">
    <source>
        <dbReference type="SMART" id="SM00062"/>
    </source>
</evidence>
<dbReference type="EMBL" id="BSDY01000041">
    <property type="protein sequence ID" value="GLI58255.1"/>
    <property type="molecule type" value="Genomic_DNA"/>
</dbReference>
<reference evidence="5" key="1">
    <citation type="submission" date="2022-12" db="EMBL/GenBank/DDBJ databases">
        <title>Reference genome sequencing for broad-spectrum identification of bacterial and archaeal isolates by mass spectrometry.</title>
        <authorList>
            <person name="Sekiguchi Y."/>
            <person name="Tourlousse D.M."/>
        </authorList>
    </citation>
    <scope>NUCLEOTIDE SEQUENCE</scope>
    <source>
        <strain evidence="5">10succ1</strain>
    </source>
</reference>
<evidence type="ECO:0000313" key="5">
    <source>
        <dbReference type="EMBL" id="GLI58255.1"/>
    </source>
</evidence>
<dbReference type="Proteomes" id="UP001144471">
    <property type="component" value="Unassembled WGS sequence"/>
</dbReference>
<dbReference type="SMART" id="SM00062">
    <property type="entry name" value="PBPb"/>
    <property type="match status" value="1"/>
</dbReference>
<feature type="chain" id="PRO_5040886647" evidence="2">
    <location>
        <begin position="20"/>
        <end position="259"/>
    </location>
</feature>
<organism evidence="5 6">
    <name type="scientific">Propionigenium maris DSM 9537</name>
    <dbReference type="NCBI Taxonomy" id="1123000"/>
    <lineage>
        <taxon>Bacteria</taxon>
        <taxon>Fusobacteriati</taxon>
        <taxon>Fusobacteriota</taxon>
        <taxon>Fusobacteriia</taxon>
        <taxon>Fusobacteriales</taxon>
        <taxon>Fusobacteriaceae</taxon>
        <taxon>Propionigenium</taxon>
    </lineage>
</organism>
<dbReference type="PANTHER" id="PTHR35936">
    <property type="entry name" value="MEMBRANE-BOUND LYTIC MUREIN TRANSGLYCOSYLASE F"/>
    <property type="match status" value="1"/>
</dbReference>
<feature type="domain" description="Solute-binding protein family 3/N-terminal" evidence="3">
    <location>
        <begin position="23"/>
        <end position="245"/>
    </location>
</feature>